<dbReference type="EMBL" id="CM001200">
    <property type="protein sequence ID" value="EGP87297.1"/>
    <property type="molecule type" value="Genomic_DNA"/>
</dbReference>
<gene>
    <name evidence="1" type="ORF">MYCGRDRAFT_104632</name>
</gene>
<proteinExistence type="predicted"/>
<evidence type="ECO:0000313" key="1">
    <source>
        <dbReference type="EMBL" id="EGP87297.1"/>
    </source>
</evidence>
<protein>
    <submittedName>
        <fullName evidence="1">Uncharacterized protein</fullName>
    </submittedName>
</protein>
<sequence length="78" mass="8295">MLWLSARLLKNSQSLMRSVMLSHDLKLAWKREVSSLGTMVAGAVTVESGAVTTTVARIGISAKAIVAHNTGDQEVGSR</sequence>
<organism evidence="1 2">
    <name type="scientific">Zymoseptoria tritici (strain CBS 115943 / IPO323)</name>
    <name type="common">Speckled leaf blotch fungus</name>
    <name type="synonym">Septoria tritici</name>
    <dbReference type="NCBI Taxonomy" id="336722"/>
    <lineage>
        <taxon>Eukaryota</taxon>
        <taxon>Fungi</taxon>
        <taxon>Dikarya</taxon>
        <taxon>Ascomycota</taxon>
        <taxon>Pezizomycotina</taxon>
        <taxon>Dothideomycetes</taxon>
        <taxon>Dothideomycetidae</taxon>
        <taxon>Mycosphaerellales</taxon>
        <taxon>Mycosphaerellaceae</taxon>
        <taxon>Zymoseptoria</taxon>
    </lineage>
</organism>
<reference evidence="1 2" key="1">
    <citation type="journal article" date="2011" name="PLoS Genet.">
        <title>Finished genome of the fungal wheat pathogen Mycosphaerella graminicola reveals dispensome structure, chromosome plasticity, and stealth pathogenesis.</title>
        <authorList>
            <person name="Goodwin S.B."/>
            <person name="Ben M'barek S."/>
            <person name="Dhillon B."/>
            <person name="Wittenberg A.H.J."/>
            <person name="Crane C.F."/>
            <person name="Hane J.K."/>
            <person name="Foster A.J."/>
            <person name="Van der Lee T.A.J."/>
            <person name="Grimwood J."/>
            <person name="Aerts A."/>
            <person name="Antoniw J."/>
            <person name="Bailey A."/>
            <person name="Bluhm B."/>
            <person name="Bowler J."/>
            <person name="Bristow J."/>
            <person name="van der Burgt A."/>
            <person name="Canto-Canche B."/>
            <person name="Churchill A.C.L."/>
            <person name="Conde-Ferraez L."/>
            <person name="Cools H.J."/>
            <person name="Coutinho P.M."/>
            <person name="Csukai M."/>
            <person name="Dehal P."/>
            <person name="De Wit P."/>
            <person name="Donzelli B."/>
            <person name="van de Geest H.C."/>
            <person name="van Ham R.C.H.J."/>
            <person name="Hammond-Kosack K.E."/>
            <person name="Henrissat B."/>
            <person name="Kilian A."/>
            <person name="Kobayashi A.K."/>
            <person name="Koopmann E."/>
            <person name="Kourmpetis Y."/>
            <person name="Kuzniar A."/>
            <person name="Lindquist E."/>
            <person name="Lombard V."/>
            <person name="Maliepaard C."/>
            <person name="Martins N."/>
            <person name="Mehrabi R."/>
            <person name="Nap J.P.H."/>
            <person name="Ponomarenko A."/>
            <person name="Rudd J.J."/>
            <person name="Salamov A."/>
            <person name="Schmutz J."/>
            <person name="Schouten H.J."/>
            <person name="Shapiro H."/>
            <person name="Stergiopoulos I."/>
            <person name="Torriani S.F.F."/>
            <person name="Tu H."/>
            <person name="de Vries R.P."/>
            <person name="Waalwijk C."/>
            <person name="Ware S.B."/>
            <person name="Wiebenga A."/>
            <person name="Zwiers L.-H."/>
            <person name="Oliver R.P."/>
            <person name="Grigoriev I.V."/>
            <person name="Kema G.H.J."/>
        </authorList>
    </citation>
    <scope>NUCLEOTIDE SEQUENCE [LARGE SCALE GENOMIC DNA]</scope>
    <source>
        <strain evidence="2">CBS 115943 / IPO323</strain>
    </source>
</reference>
<dbReference type="HOGENOM" id="CLU_2623899_0_0_1"/>
<dbReference type="InParanoid" id="F9XC23"/>
<dbReference type="KEGG" id="ztr:MYCGRDRAFT_104632"/>
<keyword evidence="2" id="KW-1185">Reference proteome</keyword>
<dbReference type="Proteomes" id="UP000008062">
    <property type="component" value="Chromosome 5"/>
</dbReference>
<evidence type="ECO:0000313" key="2">
    <source>
        <dbReference type="Proteomes" id="UP000008062"/>
    </source>
</evidence>
<accession>F9XC23</accession>
<dbReference type="GeneID" id="13396817"/>
<dbReference type="VEuPathDB" id="FungiDB:ZTRI_5.661"/>
<name>F9XC23_ZYMTI</name>
<dbReference type="RefSeq" id="XP_003852321.1">
    <property type="nucleotide sequence ID" value="XM_003852273.1"/>
</dbReference>
<dbReference type="AlphaFoldDB" id="F9XC23"/>